<dbReference type="Proteomes" id="UP001295794">
    <property type="component" value="Unassembled WGS sequence"/>
</dbReference>
<sequence>MTYFALMTSPDSNETSSLPESSVDSLSEATFIGRKTRIPSSVTLARIDRSVLDCGMRRPKGNLVWSVSVVKSARKDGVHAPNGIQSLRVCFGRV</sequence>
<dbReference type="AlphaFoldDB" id="A0AAD2K3Q5"/>
<name>A0AAD2K3Q5_9AGAR</name>
<comment type="caution">
    <text evidence="2">The sequence shown here is derived from an EMBL/GenBank/DDBJ whole genome shotgun (WGS) entry which is preliminary data.</text>
</comment>
<evidence type="ECO:0000313" key="2">
    <source>
        <dbReference type="EMBL" id="CAK5277121.1"/>
    </source>
</evidence>
<feature type="region of interest" description="Disordered" evidence="1">
    <location>
        <begin position="1"/>
        <end position="21"/>
    </location>
</feature>
<reference evidence="2" key="1">
    <citation type="submission" date="2023-11" db="EMBL/GenBank/DDBJ databases">
        <authorList>
            <person name="De Vega J J."/>
            <person name="De Vega J J."/>
        </authorList>
    </citation>
    <scope>NUCLEOTIDE SEQUENCE</scope>
</reference>
<dbReference type="EMBL" id="CAVNYO010000419">
    <property type="protein sequence ID" value="CAK5277121.1"/>
    <property type="molecule type" value="Genomic_DNA"/>
</dbReference>
<proteinExistence type="predicted"/>
<gene>
    <name evidence="2" type="ORF">MYCIT1_LOCUS25924</name>
</gene>
<evidence type="ECO:0000313" key="3">
    <source>
        <dbReference type="Proteomes" id="UP001295794"/>
    </source>
</evidence>
<organism evidence="2 3">
    <name type="scientific">Mycena citricolor</name>
    <dbReference type="NCBI Taxonomy" id="2018698"/>
    <lineage>
        <taxon>Eukaryota</taxon>
        <taxon>Fungi</taxon>
        <taxon>Dikarya</taxon>
        <taxon>Basidiomycota</taxon>
        <taxon>Agaricomycotina</taxon>
        <taxon>Agaricomycetes</taxon>
        <taxon>Agaricomycetidae</taxon>
        <taxon>Agaricales</taxon>
        <taxon>Marasmiineae</taxon>
        <taxon>Mycenaceae</taxon>
        <taxon>Mycena</taxon>
    </lineage>
</organism>
<protein>
    <submittedName>
        <fullName evidence="2">Uncharacterized protein</fullName>
    </submittedName>
</protein>
<keyword evidence="3" id="KW-1185">Reference proteome</keyword>
<accession>A0AAD2K3Q5</accession>
<evidence type="ECO:0000256" key="1">
    <source>
        <dbReference type="SAM" id="MobiDB-lite"/>
    </source>
</evidence>